<dbReference type="EMBL" id="APAU02000001">
    <property type="protein sequence ID" value="EUB64979.1"/>
    <property type="molecule type" value="Genomic_DNA"/>
</dbReference>
<dbReference type="PROSITE" id="PS50181">
    <property type="entry name" value="FBOX"/>
    <property type="match status" value="1"/>
</dbReference>
<dbReference type="PANTHER" id="PTHR13252">
    <property type="entry name" value="F-BOX ONLY PROTEIN 28"/>
    <property type="match status" value="1"/>
</dbReference>
<dbReference type="OrthoDB" id="5860767at2759"/>
<dbReference type="AlphaFoldDB" id="W6VDY0"/>
<dbReference type="Proteomes" id="UP000019149">
    <property type="component" value="Unassembled WGS sequence"/>
</dbReference>
<feature type="signal peptide" evidence="2">
    <location>
        <begin position="1"/>
        <end position="21"/>
    </location>
</feature>
<feature type="compositionally biased region" description="Polar residues" evidence="1">
    <location>
        <begin position="413"/>
        <end position="429"/>
    </location>
</feature>
<evidence type="ECO:0000259" key="3">
    <source>
        <dbReference type="PROSITE" id="PS50181"/>
    </source>
</evidence>
<evidence type="ECO:0000313" key="4">
    <source>
        <dbReference type="EMBL" id="EUB64979.1"/>
    </source>
</evidence>
<proteinExistence type="predicted"/>
<keyword evidence="5" id="KW-1185">Reference proteome</keyword>
<gene>
    <name evidence="4" type="ORF">EGR_00248</name>
</gene>
<accession>W6VDY0</accession>
<dbReference type="CTD" id="36335963"/>
<evidence type="ECO:0000256" key="2">
    <source>
        <dbReference type="SAM" id="SignalP"/>
    </source>
</evidence>
<sequence length="429" mass="48824">MYGMWPFHCSCFSSVLRLILAANTDGNMLFSEFISFFFTARSLYSKDLASLNSWRCYFLSPHTWESNAVRRIQLIKGDMQLLEMPSDCLRKIFSFLTFHEISLIRPVCRKFNAVAADLLKCEFCRLEQLVRDYRRELKLLLPRRESERRKHTLAGHADVLSAVETRLSLLGMTIMRYVDEGYCCFFPGKVLDELRRVYMIIKSSTSSISRSTELLRELRDISSMAMEHFDEVLLPQIYEMHRQQQSLGELTYQRRGGNLQHISLFKDLNQSLPNLLDGSIAVPPSSTVIPSSATENRLSQSNRTECCESTAPEANDLPTIAQPQSLTKQIDAMQQTIVSFATTQREMAKRIGRLNNMVISLGYRLHRLEAQNGIHAPEKQDAVSFKRSHAAVDGSDRNGGFCRPNKMKRHSALSETGNCEPSLPSSSNA</sequence>
<dbReference type="SUPFAM" id="SSF81383">
    <property type="entry name" value="F-box domain"/>
    <property type="match status" value="1"/>
</dbReference>
<dbReference type="OMA" id="MTIMRYV"/>
<dbReference type="KEGG" id="egl:EGR_00248"/>
<dbReference type="InterPro" id="IPR001810">
    <property type="entry name" value="F-box_dom"/>
</dbReference>
<dbReference type="CDD" id="cd22100">
    <property type="entry name" value="F-box_FBXO28"/>
    <property type="match status" value="1"/>
</dbReference>
<comment type="caution">
    <text evidence="4">The sequence shown here is derived from an EMBL/GenBank/DDBJ whole genome shotgun (WGS) entry which is preliminary data.</text>
</comment>
<feature type="region of interest" description="Disordered" evidence="1">
    <location>
        <begin position="390"/>
        <end position="429"/>
    </location>
</feature>
<reference evidence="4 5" key="1">
    <citation type="journal article" date="2013" name="Nat. Genet.">
        <title>The genome of the hydatid tapeworm Echinococcus granulosus.</title>
        <authorList>
            <person name="Zheng H."/>
            <person name="Zhang W."/>
            <person name="Zhang L."/>
            <person name="Zhang Z."/>
            <person name="Li J."/>
            <person name="Lu G."/>
            <person name="Zhu Y."/>
            <person name="Wang Y."/>
            <person name="Huang Y."/>
            <person name="Liu J."/>
            <person name="Kang H."/>
            <person name="Chen J."/>
            <person name="Wang L."/>
            <person name="Chen A."/>
            <person name="Yu S."/>
            <person name="Gao Z."/>
            <person name="Jin L."/>
            <person name="Gu W."/>
            <person name="Wang Z."/>
            <person name="Zhao L."/>
            <person name="Shi B."/>
            <person name="Wen H."/>
            <person name="Lin R."/>
            <person name="Jones M.K."/>
            <person name="Brejova B."/>
            <person name="Vinar T."/>
            <person name="Zhao G."/>
            <person name="McManus D.P."/>
            <person name="Chen Z."/>
            <person name="Zhou Y."/>
            <person name="Wang S."/>
        </authorList>
    </citation>
    <scope>NUCLEOTIDE SEQUENCE [LARGE SCALE GENOMIC DNA]</scope>
</reference>
<feature type="chain" id="PRO_5004885963" evidence="2">
    <location>
        <begin position="22"/>
        <end position="429"/>
    </location>
</feature>
<dbReference type="STRING" id="6210.W6VDY0"/>
<evidence type="ECO:0000313" key="5">
    <source>
        <dbReference type="Proteomes" id="UP000019149"/>
    </source>
</evidence>
<protein>
    <submittedName>
        <fullName evidence="4">F-box only protein</fullName>
    </submittedName>
</protein>
<feature type="domain" description="F-box" evidence="3">
    <location>
        <begin position="78"/>
        <end position="126"/>
    </location>
</feature>
<dbReference type="GeneID" id="36335963"/>
<dbReference type="PANTHER" id="PTHR13252:SF9">
    <property type="entry name" value="F-BOX ONLY PROTEIN 28"/>
    <property type="match status" value="1"/>
</dbReference>
<dbReference type="InterPro" id="IPR039719">
    <property type="entry name" value="FBXO28"/>
</dbReference>
<dbReference type="GO" id="GO:0000209">
    <property type="term" value="P:protein polyubiquitination"/>
    <property type="evidence" value="ECO:0007669"/>
    <property type="project" value="TreeGrafter"/>
</dbReference>
<organism evidence="4 5">
    <name type="scientific">Echinococcus granulosus</name>
    <name type="common">Hydatid tapeworm</name>
    <dbReference type="NCBI Taxonomy" id="6210"/>
    <lineage>
        <taxon>Eukaryota</taxon>
        <taxon>Metazoa</taxon>
        <taxon>Spiralia</taxon>
        <taxon>Lophotrochozoa</taxon>
        <taxon>Platyhelminthes</taxon>
        <taxon>Cestoda</taxon>
        <taxon>Eucestoda</taxon>
        <taxon>Cyclophyllidea</taxon>
        <taxon>Taeniidae</taxon>
        <taxon>Echinococcus</taxon>
        <taxon>Echinococcus granulosus group</taxon>
    </lineage>
</organism>
<keyword evidence="2" id="KW-0732">Signal</keyword>
<dbReference type="InterPro" id="IPR036047">
    <property type="entry name" value="F-box-like_dom_sf"/>
</dbReference>
<dbReference type="RefSeq" id="XP_024356175.1">
    <property type="nucleotide sequence ID" value="XM_024489497.1"/>
</dbReference>
<evidence type="ECO:0000256" key="1">
    <source>
        <dbReference type="SAM" id="MobiDB-lite"/>
    </source>
</evidence>
<dbReference type="Pfam" id="PF00646">
    <property type="entry name" value="F-box"/>
    <property type="match status" value="1"/>
</dbReference>
<name>W6VDY0_ECHGR</name>